<sequence length="55" mass="5912">MLTELSELAEDDPALTKESSSSNWTCSNSASVSMYKSHKESHGESCSTNSTIVIT</sequence>
<gene>
    <name evidence="2" type="ORF">HMPREF0682_2546</name>
</gene>
<evidence type="ECO:0000256" key="1">
    <source>
        <dbReference type="SAM" id="MobiDB-lite"/>
    </source>
</evidence>
<feature type="region of interest" description="Disordered" evidence="1">
    <location>
        <begin position="1"/>
        <end position="28"/>
    </location>
</feature>
<accession>U2QEQ6</accession>
<protein>
    <submittedName>
        <fullName evidence="2">Uncharacterized protein</fullName>
    </submittedName>
</protein>
<name>U2QEQ6_9ACTN</name>
<feature type="compositionally biased region" description="Low complexity" evidence="1">
    <location>
        <begin position="19"/>
        <end position="28"/>
    </location>
</feature>
<dbReference type="AlphaFoldDB" id="U2QEQ6"/>
<reference evidence="2" key="1">
    <citation type="submission" date="2013-08" db="EMBL/GenBank/DDBJ databases">
        <authorList>
            <person name="Durkin A.S."/>
            <person name="Haft D.R."/>
            <person name="McCorrison J."/>
            <person name="Torralba M."/>
            <person name="Gillis M."/>
            <person name="Haft D.H."/>
            <person name="Methe B."/>
            <person name="Sutton G."/>
            <person name="Nelson K.E."/>
        </authorList>
    </citation>
    <scope>NUCLEOTIDE SEQUENCE [LARGE SCALE GENOMIC DNA]</scope>
    <source>
        <strain evidence="2">F0233</strain>
    </source>
</reference>
<proteinExistence type="predicted"/>
<comment type="caution">
    <text evidence="2">The sequence shown here is derived from an EMBL/GenBank/DDBJ whole genome shotgun (WGS) entry which is preliminary data.</text>
</comment>
<dbReference type="EMBL" id="ACVN02000201">
    <property type="protein sequence ID" value="ERK54906.1"/>
    <property type="molecule type" value="Genomic_DNA"/>
</dbReference>
<keyword evidence="3" id="KW-1185">Reference proteome</keyword>
<evidence type="ECO:0000313" key="3">
    <source>
        <dbReference type="Proteomes" id="UP000017052"/>
    </source>
</evidence>
<organism evidence="2 3">
    <name type="scientific">Propionibacterium acidifaciens F0233</name>
    <dbReference type="NCBI Taxonomy" id="553198"/>
    <lineage>
        <taxon>Bacteria</taxon>
        <taxon>Bacillati</taxon>
        <taxon>Actinomycetota</taxon>
        <taxon>Actinomycetes</taxon>
        <taxon>Propionibacteriales</taxon>
        <taxon>Propionibacteriaceae</taxon>
        <taxon>Propionibacterium</taxon>
    </lineage>
</organism>
<evidence type="ECO:0000313" key="2">
    <source>
        <dbReference type="EMBL" id="ERK54906.1"/>
    </source>
</evidence>
<dbReference type="Proteomes" id="UP000017052">
    <property type="component" value="Unassembled WGS sequence"/>
</dbReference>